<sequence length="235" mass="27360">MSQNDWAEQLLSWAEQEPDYDDNNTDDNEADDNETDDSDSTLSPIETPCPNKRHQSKTRGVEYSPRNRWTKKQHTLLLVIYKFFESADKNVHAKVYKALTGLDLKTDTIRHRFDHLVLSGGKAYPEFKRVMSDTPINDPLGSFSKMRNRIEKRAYSLNIELRYRDKELSLTPGKAAHAKCFRTRALYHHLVQKAQTSLNQETEQTDTRSFLRDETMEWPIIPGHSTILSQIYARQ</sequence>
<protein>
    <submittedName>
        <fullName evidence="2">Uncharacterized protein</fullName>
    </submittedName>
</protein>
<dbReference type="AlphaFoldDB" id="A0A9P4R8H0"/>
<name>A0A9P4R8H0_9PLEO</name>
<comment type="caution">
    <text evidence="2">The sequence shown here is derived from an EMBL/GenBank/DDBJ whole genome shotgun (WGS) entry which is preliminary data.</text>
</comment>
<evidence type="ECO:0000256" key="1">
    <source>
        <dbReference type="SAM" id="MobiDB-lite"/>
    </source>
</evidence>
<keyword evidence="3" id="KW-1185">Reference proteome</keyword>
<dbReference type="Proteomes" id="UP000799444">
    <property type="component" value="Unassembled WGS sequence"/>
</dbReference>
<evidence type="ECO:0000313" key="2">
    <source>
        <dbReference type="EMBL" id="KAF2738381.1"/>
    </source>
</evidence>
<proteinExistence type="predicted"/>
<reference evidence="2" key="1">
    <citation type="journal article" date="2020" name="Stud. Mycol.">
        <title>101 Dothideomycetes genomes: a test case for predicting lifestyles and emergence of pathogens.</title>
        <authorList>
            <person name="Haridas S."/>
            <person name="Albert R."/>
            <person name="Binder M."/>
            <person name="Bloem J."/>
            <person name="Labutti K."/>
            <person name="Salamov A."/>
            <person name="Andreopoulos B."/>
            <person name="Baker S."/>
            <person name="Barry K."/>
            <person name="Bills G."/>
            <person name="Bluhm B."/>
            <person name="Cannon C."/>
            <person name="Castanera R."/>
            <person name="Culley D."/>
            <person name="Daum C."/>
            <person name="Ezra D."/>
            <person name="Gonzalez J."/>
            <person name="Henrissat B."/>
            <person name="Kuo A."/>
            <person name="Liang C."/>
            <person name="Lipzen A."/>
            <person name="Lutzoni F."/>
            <person name="Magnuson J."/>
            <person name="Mondo S."/>
            <person name="Nolan M."/>
            <person name="Ohm R."/>
            <person name="Pangilinan J."/>
            <person name="Park H.-J."/>
            <person name="Ramirez L."/>
            <person name="Alfaro M."/>
            <person name="Sun H."/>
            <person name="Tritt A."/>
            <person name="Yoshinaga Y."/>
            <person name="Zwiers L.-H."/>
            <person name="Turgeon B."/>
            <person name="Goodwin S."/>
            <person name="Spatafora J."/>
            <person name="Crous P."/>
            <person name="Grigoriev I."/>
        </authorList>
    </citation>
    <scope>NUCLEOTIDE SEQUENCE</scope>
    <source>
        <strain evidence="2">CBS 125425</strain>
    </source>
</reference>
<dbReference type="OrthoDB" id="5397734at2759"/>
<evidence type="ECO:0000313" key="3">
    <source>
        <dbReference type="Proteomes" id="UP000799444"/>
    </source>
</evidence>
<accession>A0A9P4R8H0</accession>
<feature type="region of interest" description="Disordered" evidence="1">
    <location>
        <begin position="1"/>
        <end position="63"/>
    </location>
</feature>
<dbReference type="EMBL" id="ML996109">
    <property type="protein sequence ID" value="KAF2738381.1"/>
    <property type="molecule type" value="Genomic_DNA"/>
</dbReference>
<organism evidence="2 3">
    <name type="scientific">Polyplosphaeria fusca</name>
    <dbReference type="NCBI Taxonomy" id="682080"/>
    <lineage>
        <taxon>Eukaryota</taxon>
        <taxon>Fungi</taxon>
        <taxon>Dikarya</taxon>
        <taxon>Ascomycota</taxon>
        <taxon>Pezizomycotina</taxon>
        <taxon>Dothideomycetes</taxon>
        <taxon>Pleosporomycetidae</taxon>
        <taxon>Pleosporales</taxon>
        <taxon>Tetraplosphaeriaceae</taxon>
        <taxon>Polyplosphaeria</taxon>
    </lineage>
</organism>
<feature type="compositionally biased region" description="Acidic residues" evidence="1">
    <location>
        <begin position="16"/>
        <end position="39"/>
    </location>
</feature>
<gene>
    <name evidence="2" type="ORF">EJ04DRAFT_51610</name>
</gene>